<feature type="compositionally biased region" description="Low complexity" evidence="1">
    <location>
        <begin position="459"/>
        <end position="471"/>
    </location>
</feature>
<feature type="compositionally biased region" description="Pro residues" evidence="1">
    <location>
        <begin position="828"/>
        <end position="842"/>
    </location>
</feature>
<feature type="compositionally biased region" description="Low complexity" evidence="1">
    <location>
        <begin position="1082"/>
        <end position="1091"/>
    </location>
</feature>
<evidence type="ECO:0000313" key="2">
    <source>
        <dbReference type="EMBL" id="KAJ4462069.1"/>
    </source>
</evidence>
<dbReference type="EMBL" id="JAPMOS010000004">
    <property type="protein sequence ID" value="KAJ4462069.1"/>
    <property type="molecule type" value="Genomic_DNA"/>
</dbReference>
<feature type="compositionally biased region" description="Low complexity" evidence="1">
    <location>
        <begin position="614"/>
        <end position="632"/>
    </location>
</feature>
<sequence>MHQSQGIRAGTPIHDLRMHVYISICKWLEIGRLAADQSFVIQFRLFGQTKVTHDLSVHGPTDSAASESVFFEAKFPGVWLEDDIVQHLKGDTFRVDILEAAGTTRAPKGGWQSNTFEALFLPTRDGAPLSIANFNQTRMLTAALSAYPAAPPAGAQSLSASRLAASFRSLGAATTAPAPAPGTPAGAPSVMLSMSLVTFTGLQQATPLHPPPPRRLMATAQQQRPAAPPVPAARAASAGEPGQEQGQGLSLSALSLASSAASTRPHPQAPAAPQEPTASAHSVSSSSSPPAGRPPRLLVSTPFLGPPPPMRGAGGEGLTYLHSTPAPPPSALPPSRLAQPQLPPPASAAPPSAPHPTPAPSQSQPAGALPSGSASAASGSTAPSGAGILVEEVPASPGAAGADAEGSPGTALLAGGADSPLLSARDIPEGAEAPPAPPQLELEGHPPASPPPPAPEENGSTGSPPATPTTGMEQQTGAKGDGDANGDGDGEGLGLLEESGDALGGSAAPLSPPPSGRSGHSSADRTAPTGAATATSPTQGTADGGGAESLVSTSASPTSTSASQPTASGPSASRRSSCGGASSRHHRHHRTHGSSESSAPSQPPRRPRSPTPPGSTTTTTTTTVAASTTPAHARAHVHVHAHAHPEAAEAAVQTTVLVPPPTTEAVPAPAPATAAGVVVALPPAALADDARAPTEPPAPPGRPEFIEGRPEGAAIELTEDGPPPWLPQAKRKKVGWLRLQGGFSRTAVDPLGMTLTGPLNKRYAHIGPRVYSFLSSGPAALGAPADFGAEDTSGAPEPQPPAPPQPQQPLAAERPPAPRPRSALRRGPIPPTPLPPPPPPPQAAQAYPQQTGMGEMPLMAMASAVPAAPPRWAATSIGMPTVPPQGGCWQGPTAGFPAPPGPAALPPPAVPALLEAPPARPDPRALTRSLGDLYKTQIEKLYTYLHSPAAPTAPSSAPPLGRPAAAAGPGVTWGPGTGAPVEALPSGWAAGTMPPAGSAPPPARPSMVMAAPSAAWAAAAGAPATQSLGFGAPQLSSGAGLRPAPGSPPPGRAPVPSEVIARQLATSPAQAWAQARVGMHFQSGSRGAGAPAPAPPRAPQRRAVDEHLEEMRASQWAASMHFLKREAEERQPTRRPLLQLEYPTSDFASSNVVQCDARPFKSYAHYLHNQRDLDTPIPSPALPPEQVGMPPDPFARFGAAGGNGYAVANAQVREMMQKMWPEQPRPDEILRRRSFIRS</sequence>
<feature type="compositionally biased region" description="Low complexity" evidence="1">
    <location>
        <begin position="552"/>
        <end position="582"/>
    </location>
</feature>
<dbReference type="Proteomes" id="UP001141327">
    <property type="component" value="Unassembled WGS sequence"/>
</dbReference>
<evidence type="ECO:0000256" key="1">
    <source>
        <dbReference type="SAM" id="MobiDB-lite"/>
    </source>
</evidence>
<evidence type="ECO:0000313" key="3">
    <source>
        <dbReference type="Proteomes" id="UP001141327"/>
    </source>
</evidence>
<feature type="compositionally biased region" description="Basic residues" evidence="1">
    <location>
        <begin position="633"/>
        <end position="642"/>
    </location>
</feature>
<feature type="region of interest" description="Disordered" evidence="1">
    <location>
        <begin position="782"/>
        <end position="848"/>
    </location>
</feature>
<feature type="compositionally biased region" description="Low complexity" evidence="1">
    <location>
        <begin position="232"/>
        <end position="290"/>
    </location>
</feature>
<reference evidence="2" key="1">
    <citation type="journal article" date="2022" name="bioRxiv">
        <title>Genomics of Preaxostyla Flagellates Illuminates Evolutionary Transitions and the Path Towards Mitochondrial Loss.</title>
        <authorList>
            <person name="Novak L.V.F."/>
            <person name="Treitli S.C."/>
            <person name="Pyrih J."/>
            <person name="Halakuc P."/>
            <person name="Pipaliya S.V."/>
            <person name="Vacek V."/>
            <person name="Brzon O."/>
            <person name="Soukal P."/>
            <person name="Eme L."/>
            <person name="Dacks J.B."/>
            <person name="Karnkowska A."/>
            <person name="Elias M."/>
            <person name="Hampl V."/>
        </authorList>
    </citation>
    <scope>NUCLEOTIDE SEQUENCE</scope>
    <source>
        <strain evidence="2">RCP-MX</strain>
    </source>
</reference>
<accession>A0ABQ8USG1</accession>
<comment type="caution">
    <text evidence="2">The sequence shown here is derived from an EMBL/GenBank/DDBJ whole genome shotgun (WGS) entry which is preliminary data.</text>
</comment>
<feature type="compositionally biased region" description="Pro residues" evidence="1">
    <location>
        <begin position="341"/>
        <end position="359"/>
    </location>
</feature>
<name>A0ABQ8USG1_9EUKA</name>
<feature type="region of interest" description="Disordered" evidence="1">
    <location>
        <begin position="203"/>
        <end position="646"/>
    </location>
</feature>
<feature type="compositionally biased region" description="Basic residues" evidence="1">
    <location>
        <begin position="583"/>
        <end position="592"/>
    </location>
</feature>
<feature type="region of interest" description="Disordered" evidence="1">
    <location>
        <begin position="1029"/>
        <end position="1055"/>
    </location>
</feature>
<feature type="compositionally biased region" description="Pro residues" evidence="1">
    <location>
        <begin position="797"/>
        <end position="807"/>
    </location>
</feature>
<gene>
    <name evidence="2" type="ORF">PAPYR_1240</name>
</gene>
<keyword evidence="3" id="KW-1185">Reference proteome</keyword>
<feature type="compositionally biased region" description="Low complexity" evidence="1">
    <location>
        <begin position="360"/>
        <end position="387"/>
    </location>
</feature>
<feature type="compositionally biased region" description="Low complexity" evidence="1">
    <location>
        <begin position="516"/>
        <end position="541"/>
    </location>
</feature>
<proteinExistence type="predicted"/>
<feature type="compositionally biased region" description="Pro residues" evidence="1">
    <location>
        <begin position="601"/>
        <end position="613"/>
    </location>
</feature>
<feature type="region of interest" description="Disordered" evidence="1">
    <location>
        <begin position="951"/>
        <end position="976"/>
    </location>
</feature>
<organism evidence="2 3">
    <name type="scientific">Paratrimastix pyriformis</name>
    <dbReference type="NCBI Taxonomy" id="342808"/>
    <lineage>
        <taxon>Eukaryota</taxon>
        <taxon>Metamonada</taxon>
        <taxon>Preaxostyla</taxon>
        <taxon>Paratrimastigidae</taxon>
        <taxon>Paratrimastix</taxon>
    </lineage>
</organism>
<protein>
    <submittedName>
        <fullName evidence="2">Uncharacterized protein</fullName>
    </submittedName>
</protein>
<feature type="region of interest" description="Disordered" evidence="1">
    <location>
        <begin position="1082"/>
        <end position="1105"/>
    </location>
</feature>